<evidence type="ECO:0000313" key="7">
    <source>
        <dbReference type="EMBL" id="MBT0959222.1"/>
    </source>
</evidence>
<dbReference type="GO" id="GO:0005525">
    <property type="term" value="F:GTP binding"/>
    <property type="evidence" value="ECO:0007669"/>
    <property type="project" value="UniProtKB-UniRule"/>
</dbReference>
<evidence type="ECO:0000256" key="2">
    <source>
        <dbReference type="ARBA" id="ARBA00022840"/>
    </source>
</evidence>
<keyword evidence="2 4" id="KW-0067">ATP-binding</keyword>
<feature type="domain" description="RapZ-like N-terminal" evidence="5">
    <location>
        <begin position="4"/>
        <end position="154"/>
    </location>
</feature>
<evidence type="ECO:0000259" key="5">
    <source>
        <dbReference type="Pfam" id="PF03668"/>
    </source>
</evidence>
<feature type="binding site" evidence="4">
    <location>
        <begin position="9"/>
        <end position="16"/>
    </location>
    <ligand>
        <name>ATP</name>
        <dbReference type="ChEBI" id="CHEBI:30616"/>
    </ligand>
</feature>
<dbReference type="PANTHER" id="PTHR30448:SF0">
    <property type="entry name" value="RNASE ADAPTER PROTEIN RAPZ"/>
    <property type="match status" value="1"/>
</dbReference>
<feature type="domain" description="RapZ C-terminal" evidence="6">
    <location>
        <begin position="163"/>
        <end position="281"/>
    </location>
</feature>
<accession>A0AAP2CTY5</accession>
<proteinExistence type="inferred from homology"/>
<keyword evidence="8" id="KW-1185">Reference proteome</keyword>
<keyword evidence="1 4" id="KW-0547">Nucleotide-binding</keyword>
<dbReference type="EMBL" id="JADQAZ010000004">
    <property type="protein sequence ID" value="MBT0959222.1"/>
    <property type="molecule type" value="Genomic_DNA"/>
</dbReference>
<dbReference type="InterPro" id="IPR027417">
    <property type="entry name" value="P-loop_NTPase"/>
</dbReference>
<dbReference type="HAMAP" id="MF_00636">
    <property type="entry name" value="RapZ_like"/>
    <property type="match status" value="1"/>
</dbReference>
<evidence type="ECO:0000259" key="6">
    <source>
        <dbReference type="Pfam" id="PF22740"/>
    </source>
</evidence>
<dbReference type="SUPFAM" id="SSF52540">
    <property type="entry name" value="P-loop containing nucleoside triphosphate hydrolases"/>
    <property type="match status" value="1"/>
</dbReference>
<comment type="caution">
    <text evidence="7">The sequence shown here is derived from an EMBL/GenBank/DDBJ whole genome shotgun (WGS) entry which is preliminary data.</text>
</comment>
<evidence type="ECO:0000313" key="8">
    <source>
        <dbReference type="Proteomes" id="UP001315686"/>
    </source>
</evidence>
<dbReference type="GO" id="GO:0005524">
    <property type="term" value="F:ATP binding"/>
    <property type="evidence" value="ECO:0007669"/>
    <property type="project" value="UniProtKB-UniRule"/>
</dbReference>
<organism evidence="7 8">
    <name type="scientific">Harenicola maris</name>
    <dbReference type="NCBI Taxonomy" id="2841044"/>
    <lineage>
        <taxon>Bacteria</taxon>
        <taxon>Pseudomonadati</taxon>
        <taxon>Pseudomonadota</taxon>
        <taxon>Alphaproteobacteria</taxon>
        <taxon>Rhodobacterales</taxon>
        <taxon>Paracoccaceae</taxon>
        <taxon>Harenicola</taxon>
    </lineage>
</organism>
<dbReference type="NCBIfam" id="NF003828">
    <property type="entry name" value="PRK05416.1"/>
    <property type="match status" value="1"/>
</dbReference>
<dbReference type="Proteomes" id="UP001315686">
    <property type="component" value="Unassembled WGS sequence"/>
</dbReference>
<dbReference type="Pfam" id="PF03668">
    <property type="entry name" value="RapZ-like_N"/>
    <property type="match status" value="1"/>
</dbReference>
<name>A0AAP2CTY5_9RHOB</name>
<dbReference type="InterPro" id="IPR053931">
    <property type="entry name" value="RapZ_C"/>
</dbReference>
<dbReference type="Pfam" id="PF22740">
    <property type="entry name" value="PapZ_C"/>
    <property type="match status" value="1"/>
</dbReference>
<protein>
    <submittedName>
        <fullName evidence="7">RNase adapter RapZ</fullName>
    </submittedName>
</protein>
<evidence type="ECO:0000256" key="3">
    <source>
        <dbReference type="ARBA" id="ARBA00023134"/>
    </source>
</evidence>
<evidence type="ECO:0000256" key="4">
    <source>
        <dbReference type="HAMAP-Rule" id="MF_00636"/>
    </source>
</evidence>
<reference evidence="7 8" key="1">
    <citation type="journal article" date="2021" name="Arch. Microbiol.">
        <title>Harenicola maris gen. nov., sp. nov. isolated from the Sea of Japan shallow sediments.</title>
        <authorList>
            <person name="Romanenko L.A."/>
            <person name="Kurilenko V.V."/>
            <person name="Chernysheva N.Y."/>
            <person name="Tekutyeva L.A."/>
            <person name="Velansky P.V."/>
            <person name="Svetashev V.I."/>
            <person name="Isaeva M.P."/>
        </authorList>
    </citation>
    <scope>NUCLEOTIDE SEQUENCE [LARGE SCALE GENOMIC DNA]</scope>
    <source>
        <strain evidence="7 8">KMM 3653</strain>
    </source>
</reference>
<dbReference type="InterPro" id="IPR053930">
    <property type="entry name" value="RapZ-like_N"/>
</dbReference>
<sequence>MQRLVLVTGPAGAGRSSAIRTLEDLGYEAIDNLPISLIPRLLDTPAPGAPMAIGVDTRNRDFSAGTLQELVEEFAAREDILQDVLYLDCRTDILLRRFSETRRRHPLAPAEGPAEGISRDIAMLAPIRAQADILIDTSDLSVHDLKAEVTRHFELEDSTRLGITLHSFSYKMGLPRALDFAFDCRFLRNPHWDQALRPLDGRDPQVAEYIAKDENFAPYVAQVEAMLAMIAPASVAEGKSHLSVGFGCTGGQHRSVAMAQRIAKSLAGDGWRVSIRHREIERRAAAGVPKKTEVG</sequence>
<keyword evidence="3 4" id="KW-0342">GTP-binding</keyword>
<feature type="binding site" evidence="4">
    <location>
        <begin position="56"/>
        <end position="59"/>
    </location>
    <ligand>
        <name>GTP</name>
        <dbReference type="ChEBI" id="CHEBI:37565"/>
    </ligand>
</feature>
<evidence type="ECO:0000256" key="1">
    <source>
        <dbReference type="ARBA" id="ARBA00022741"/>
    </source>
</evidence>
<dbReference type="PANTHER" id="PTHR30448">
    <property type="entry name" value="RNASE ADAPTER PROTEIN RAPZ"/>
    <property type="match status" value="1"/>
</dbReference>
<dbReference type="PIRSF" id="PIRSF005052">
    <property type="entry name" value="P-loopkin"/>
    <property type="match status" value="1"/>
</dbReference>
<dbReference type="InterPro" id="IPR005337">
    <property type="entry name" value="RapZ-like"/>
</dbReference>
<gene>
    <name evidence="7" type="primary">rapZ</name>
    <name evidence="7" type="ORF">IV417_17680</name>
</gene>
<dbReference type="AlphaFoldDB" id="A0AAP2CTY5"/>